<feature type="region of interest" description="Disordered" evidence="2">
    <location>
        <begin position="1"/>
        <end position="39"/>
    </location>
</feature>
<feature type="compositionally biased region" description="Polar residues" evidence="2">
    <location>
        <begin position="22"/>
        <end position="35"/>
    </location>
</feature>
<proteinExistence type="predicted"/>
<dbReference type="EMBL" id="RKKU01000008">
    <property type="protein sequence ID" value="ROZ85193.1"/>
    <property type="molecule type" value="Genomic_DNA"/>
</dbReference>
<feature type="region of interest" description="Disordered" evidence="2">
    <location>
        <begin position="131"/>
        <end position="150"/>
    </location>
</feature>
<protein>
    <recommendedName>
        <fullName evidence="5">Chemotaxis protein</fullName>
    </recommendedName>
</protein>
<evidence type="ECO:0008006" key="5">
    <source>
        <dbReference type="Google" id="ProtNLM"/>
    </source>
</evidence>
<keyword evidence="4" id="KW-1185">Reference proteome</keyword>
<organism evidence="3 4">
    <name type="scientific">Pseudomonas neustonica</name>
    <dbReference type="NCBI Taxonomy" id="2487346"/>
    <lineage>
        <taxon>Bacteria</taxon>
        <taxon>Pseudomonadati</taxon>
        <taxon>Pseudomonadota</taxon>
        <taxon>Gammaproteobacteria</taxon>
        <taxon>Pseudomonadales</taxon>
        <taxon>Pseudomonadaceae</taxon>
        <taxon>Pseudomonas</taxon>
    </lineage>
</organism>
<name>A0ABX9XKH2_9PSED</name>
<sequence length="150" mass="15765">MRIDSIPAAAAAASASPARTPEVTNQDAEAPSTSVRELGQGIKVTLSERAQAKASASKADQAVEESNLPDTIKSLLKRIRELKAQIAEQQAQLSELQRAGADPEQIKAAQQQLSSLNSALTTAYASLAQAMDGDSLSDEQKQQAMSLSMA</sequence>
<evidence type="ECO:0000256" key="2">
    <source>
        <dbReference type="SAM" id="MobiDB-lite"/>
    </source>
</evidence>
<evidence type="ECO:0000256" key="1">
    <source>
        <dbReference type="SAM" id="Coils"/>
    </source>
</evidence>
<gene>
    <name evidence="3" type="ORF">EF096_08690</name>
</gene>
<reference evidence="3 4" key="1">
    <citation type="submission" date="2018-11" db="EMBL/GenBank/DDBJ databases">
        <authorList>
            <person name="Jang G.I."/>
            <person name="Hwang C.Y."/>
        </authorList>
    </citation>
    <scope>NUCLEOTIDE SEQUENCE [LARGE SCALE GENOMIC DNA]</scope>
    <source>
        <strain evidence="3 4">SSM26</strain>
    </source>
</reference>
<comment type="caution">
    <text evidence="3">The sequence shown here is derived from an EMBL/GenBank/DDBJ whole genome shotgun (WGS) entry which is preliminary data.</text>
</comment>
<dbReference type="RefSeq" id="WP_123889238.1">
    <property type="nucleotide sequence ID" value="NZ_JBPYCX010000015.1"/>
</dbReference>
<feature type="compositionally biased region" description="Low complexity" evidence="2">
    <location>
        <begin position="7"/>
        <end position="18"/>
    </location>
</feature>
<feature type="coiled-coil region" evidence="1">
    <location>
        <begin position="72"/>
        <end position="99"/>
    </location>
</feature>
<evidence type="ECO:0000313" key="3">
    <source>
        <dbReference type="EMBL" id="ROZ85193.1"/>
    </source>
</evidence>
<keyword evidence="1" id="KW-0175">Coiled coil</keyword>
<accession>A0ABX9XKH2</accession>
<dbReference type="Proteomes" id="UP000275199">
    <property type="component" value="Unassembled WGS sequence"/>
</dbReference>
<evidence type="ECO:0000313" key="4">
    <source>
        <dbReference type="Proteomes" id="UP000275199"/>
    </source>
</evidence>